<comment type="caution">
    <text evidence="3">The sequence shown here is derived from an EMBL/GenBank/DDBJ whole genome shotgun (WGS) entry which is preliminary data.</text>
</comment>
<dbReference type="InterPro" id="IPR036291">
    <property type="entry name" value="NAD(P)-bd_dom_sf"/>
</dbReference>
<dbReference type="InterPro" id="IPR000683">
    <property type="entry name" value="Gfo/Idh/MocA-like_OxRdtase_N"/>
</dbReference>
<dbReference type="InterPro" id="IPR055170">
    <property type="entry name" value="GFO_IDH_MocA-like_dom"/>
</dbReference>
<feature type="domain" description="Gfo/Idh/MocA-like oxidoreductase N-terminal" evidence="1">
    <location>
        <begin position="2"/>
        <end position="119"/>
    </location>
</feature>
<accession>A0A6G4A3G9</accession>
<evidence type="ECO:0000313" key="3">
    <source>
        <dbReference type="EMBL" id="NEW08935.1"/>
    </source>
</evidence>
<dbReference type="RefSeq" id="WP_163952305.1">
    <property type="nucleotide sequence ID" value="NZ_JAAIKC010000012.1"/>
</dbReference>
<gene>
    <name evidence="3" type="ORF">GK047_23350</name>
</gene>
<dbReference type="AlphaFoldDB" id="A0A6G4A3G9"/>
<dbReference type="Gene3D" id="3.40.50.720">
    <property type="entry name" value="NAD(P)-binding Rossmann-like Domain"/>
    <property type="match status" value="1"/>
</dbReference>
<dbReference type="PANTHER" id="PTHR43054">
    <property type="match status" value="1"/>
</dbReference>
<proteinExistence type="predicted"/>
<organism evidence="3">
    <name type="scientific">Paenibacillus sp. SYP-B3998</name>
    <dbReference type="NCBI Taxonomy" id="2678564"/>
    <lineage>
        <taxon>Bacteria</taxon>
        <taxon>Bacillati</taxon>
        <taxon>Bacillota</taxon>
        <taxon>Bacilli</taxon>
        <taxon>Bacillales</taxon>
        <taxon>Paenibacillaceae</taxon>
        <taxon>Paenibacillus</taxon>
    </lineage>
</organism>
<dbReference type="GO" id="GO:0000166">
    <property type="term" value="F:nucleotide binding"/>
    <property type="evidence" value="ECO:0007669"/>
    <property type="project" value="InterPro"/>
</dbReference>
<dbReference type="Pfam" id="PF01408">
    <property type="entry name" value="GFO_IDH_MocA"/>
    <property type="match status" value="1"/>
</dbReference>
<evidence type="ECO:0000259" key="1">
    <source>
        <dbReference type="Pfam" id="PF01408"/>
    </source>
</evidence>
<reference evidence="3" key="1">
    <citation type="submission" date="2020-02" db="EMBL/GenBank/DDBJ databases">
        <authorList>
            <person name="Shen X.-R."/>
            <person name="Zhang Y.-X."/>
        </authorList>
    </citation>
    <scope>NUCLEOTIDE SEQUENCE</scope>
    <source>
        <strain evidence="3">SYP-B3998</strain>
    </source>
</reference>
<dbReference type="PANTHER" id="PTHR43054:SF1">
    <property type="entry name" value="SCYLLO-INOSITOL 2-DEHYDROGENASE (NADP(+)) IOLU"/>
    <property type="match status" value="1"/>
</dbReference>
<dbReference type="EMBL" id="JAAIKC010000012">
    <property type="protein sequence ID" value="NEW08935.1"/>
    <property type="molecule type" value="Genomic_DNA"/>
</dbReference>
<dbReference type="Pfam" id="PF22725">
    <property type="entry name" value="GFO_IDH_MocA_C3"/>
    <property type="match status" value="1"/>
</dbReference>
<dbReference type="SUPFAM" id="SSF51735">
    <property type="entry name" value="NAD(P)-binding Rossmann-fold domains"/>
    <property type="match status" value="1"/>
</dbReference>
<feature type="domain" description="GFO/IDH/MocA-like oxidoreductase" evidence="2">
    <location>
        <begin position="138"/>
        <end position="247"/>
    </location>
</feature>
<dbReference type="Gene3D" id="3.30.360.10">
    <property type="entry name" value="Dihydrodipicolinate Reductase, domain 2"/>
    <property type="match status" value="1"/>
</dbReference>
<name>A0A6G4A3G9_9BACL</name>
<sequence length="331" mass="37290">MIRFGIIGTNWITEIFIQAARDTGEFVLTAVYSRTEEKGREFAQKYEVQHLYNDLDMFVKSKEFDAVYIASPNSFHSEQAVLCMDHGKHVLCEKPAASNASEVAAMIEASQRNNVVFMEALKSTLLPNFRAVQDNIHKLGPIRRYFASYCQYSSRYDAYKQGTVLNAFNPIYSNGSLMDLGIYCIYPLVVLFGKPVSIQANGLLLESGVDGQGSLLLQYEEMNAVIMHAKISSSYLPTEIQGEHGTMVIDKINEPEKVEIRYRDGAVEDLTQPQSSRTMVYEAAEFISLIKAGQLESRTNSHTNSRVTIEILDEARKQMGLEFPADRHQVI</sequence>
<dbReference type="SUPFAM" id="SSF55347">
    <property type="entry name" value="Glyceraldehyde-3-phosphate dehydrogenase-like, C-terminal domain"/>
    <property type="match status" value="1"/>
</dbReference>
<protein>
    <submittedName>
        <fullName evidence="3">Gfo/Idh/MocA family oxidoreductase</fullName>
    </submittedName>
</protein>
<evidence type="ECO:0000259" key="2">
    <source>
        <dbReference type="Pfam" id="PF22725"/>
    </source>
</evidence>